<reference evidence="3" key="1">
    <citation type="journal article" date="2023" name="PLoS Negl. Trop. Dis.">
        <title>A genome sequence for Biomphalaria pfeifferi, the major vector snail for the human-infecting parasite Schistosoma mansoni.</title>
        <authorList>
            <person name="Bu L."/>
            <person name="Lu L."/>
            <person name="Laidemitt M.R."/>
            <person name="Zhang S.M."/>
            <person name="Mutuku M."/>
            <person name="Mkoji G."/>
            <person name="Steinauer M."/>
            <person name="Loker E.S."/>
        </authorList>
    </citation>
    <scope>NUCLEOTIDE SEQUENCE</scope>
    <source>
        <strain evidence="3">KasaAsao</strain>
    </source>
</reference>
<keyword evidence="4" id="KW-1185">Reference proteome</keyword>
<dbReference type="EMBL" id="JASAOG010000197">
    <property type="protein sequence ID" value="KAK0044476.1"/>
    <property type="molecule type" value="Genomic_DNA"/>
</dbReference>
<evidence type="ECO:0000313" key="4">
    <source>
        <dbReference type="Proteomes" id="UP001233172"/>
    </source>
</evidence>
<proteinExistence type="predicted"/>
<protein>
    <submittedName>
        <fullName evidence="3">Uncharacterized protein</fullName>
    </submittedName>
</protein>
<evidence type="ECO:0000256" key="2">
    <source>
        <dbReference type="SAM" id="SignalP"/>
    </source>
</evidence>
<feature type="chain" id="PRO_5041916197" evidence="2">
    <location>
        <begin position="29"/>
        <end position="164"/>
    </location>
</feature>
<reference evidence="3" key="2">
    <citation type="submission" date="2023-04" db="EMBL/GenBank/DDBJ databases">
        <authorList>
            <person name="Bu L."/>
            <person name="Lu L."/>
            <person name="Laidemitt M.R."/>
            <person name="Zhang S.M."/>
            <person name="Mutuku M."/>
            <person name="Mkoji G."/>
            <person name="Steinauer M."/>
            <person name="Loker E.S."/>
        </authorList>
    </citation>
    <scope>NUCLEOTIDE SEQUENCE</scope>
    <source>
        <strain evidence="3">KasaAsao</strain>
        <tissue evidence="3">Whole Snail</tissue>
    </source>
</reference>
<evidence type="ECO:0000256" key="1">
    <source>
        <dbReference type="SAM" id="MobiDB-lite"/>
    </source>
</evidence>
<sequence length="164" mass="19537">MALNLNKNYILFITLLYVFSAILPLLRADDMEEEDCGNGCQSYDQDTSQMTRCVRYACRRRVFRYFIRFGKRSGMTSDELAREMQKLQVPLHPLYERLSRRYLKQEMTSHNRNRQPVASDKENKKRSSNRQIGDNYKLQQVQNLQSNQQRKVNLLKTILIHSRL</sequence>
<comment type="caution">
    <text evidence="3">The sequence shown here is derived from an EMBL/GenBank/DDBJ whole genome shotgun (WGS) entry which is preliminary data.</text>
</comment>
<evidence type="ECO:0000313" key="3">
    <source>
        <dbReference type="EMBL" id="KAK0044476.1"/>
    </source>
</evidence>
<organism evidence="3 4">
    <name type="scientific">Biomphalaria pfeifferi</name>
    <name type="common">Bloodfluke planorb</name>
    <name type="synonym">Freshwater snail</name>
    <dbReference type="NCBI Taxonomy" id="112525"/>
    <lineage>
        <taxon>Eukaryota</taxon>
        <taxon>Metazoa</taxon>
        <taxon>Spiralia</taxon>
        <taxon>Lophotrochozoa</taxon>
        <taxon>Mollusca</taxon>
        <taxon>Gastropoda</taxon>
        <taxon>Heterobranchia</taxon>
        <taxon>Euthyneura</taxon>
        <taxon>Panpulmonata</taxon>
        <taxon>Hygrophila</taxon>
        <taxon>Lymnaeoidea</taxon>
        <taxon>Planorbidae</taxon>
        <taxon>Biomphalaria</taxon>
    </lineage>
</organism>
<name>A0AAD8AXY4_BIOPF</name>
<keyword evidence="2" id="KW-0732">Signal</keyword>
<dbReference type="Proteomes" id="UP001233172">
    <property type="component" value="Unassembled WGS sequence"/>
</dbReference>
<feature type="region of interest" description="Disordered" evidence="1">
    <location>
        <begin position="106"/>
        <end position="136"/>
    </location>
</feature>
<gene>
    <name evidence="3" type="ORF">Bpfe_026067</name>
</gene>
<accession>A0AAD8AXY4</accession>
<feature type="signal peptide" evidence="2">
    <location>
        <begin position="1"/>
        <end position="28"/>
    </location>
</feature>
<dbReference type="AlphaFoldDB" id="A0AAD8AXY4"/>